<evidence type="ECO:0000313" key="5">
    <source>
        <dbReference type="Proteomes" id="UP001190926"/>
    </source>
</evidence>
<gene>
    <name evidence="4" type="ORF">C2S53_020943</name>
</gene>
<feature type="domain" description="DUF641" evidence="2">
    <location>
        <begin position="68"/>
        <end position="193"/>
    </location>
</feature>
<evidence type="ECO:0000256" key="1">
    <source>
        <dbReference type="SAM" id="Coils"/>
    </source>
</evidence>
<dbReference type="Pfam" id="PF04859">
    <property type="entry name" value="DUF641"/>
    <property type="match status" value="1"/>
</dbReference>
<name>A0AAD4NYU8_PERFH</name>
<dbReference type="GO" id="GO:0009639">
    <property type="term" value="P:response to red or far red light"/>
    <property type="evidence" value="ECO:0007669"/>
    <property type="project" value="InterPro"/>
</dbReference>
<keyword evidence="1" id="KW-0175">Coiled coil</keyword>
<sequence>MDSIRPSPAPNRSKIAKTFSKLTNLKKTTKNRSNTGFCIGIPPEKLRCCESKQFDKEAAEEAMEELRNRAAMEAFTAKLFAAVSSVKAAYAELQMAQYPYNNEAIQLADQAVVDELRALSELKRRFLKNQIDSSPPHVVVMLAEIQEQQSLMKTYEITMRKMQREIDDRESQISSLQEKLKEINQSNRFMEKKMSASGSFSVLEMVKFPSLNANDFVVVLHYALRSVRHFIKQLIREMESANWDVDAAVNAIQPGIKFNKNDHKAFVFESFVCREILSGFNDPFFGIEKINQILPEEKQQRRDFFFEEFKKLRSVSVSHFIKHNPNTLFGKFLKSKYLNIVHPKMEFSFSGNLNQRKMVNSGEFPETEFFKMFAEMSRRVWLLHCLAFSFECEVSIFRVEKNSRFSEVYMESVVDDVFMPAAGDLRAAFTVVPGFQFSHTVVQSQVYLVPAKSPAKC</sequence>
<evidence type="ECO:0000313" key="4">
    <source>
        <dbReference type="EMBL" id="KAH6819895.1"/>
    </source>
</evidence>
<accession>A0AAD4NYU8</accession>
<dbReference type="PANTHER" id="PTHR31161">
    <property type="entry name" value="PROTEIN GRAVITROPIC IN THE LIGHT 1"/>
    <property type="match status" value="1"/>
</dbReference>
<evidence type="ECO:0008006" key="6">
    <source>
        <dbReference type="Google" id="ProtNLM"/>
    </source>
</evidence>
<dbReference type="Pfam" id="PF24994">
    <property type="entry name" value="GIL1_IRKI_C"/>
    <property type="match status" value="1"/>
</dbReference>
<comment type="caution">
    <text evidence="4">The sequence shown here is derived from an EMBL/GenBank/DDBJ whole genome shotgun (WGS) entry which is preliminary data.</text>
</comment>
<organism evidence="4 5">
    <name type="scientific">Perilla frutescens var. hirtella</name>
    <name type="common">Perilla citriodora</name>
    <name type="synonym">Perilla setoyensis</name>
    <dbReference type="NCBI Taxonomy" id="608512"/>
    <lineage>
        <taxon>Eukaryota</taxon>
        <taxon>Viridiplantae</taxon>
        <taxon>Streptophyta</taxon>
        <taxon>Embryophyta</taxon>
        <taxon>Tracheophyta</taxon>
        <taxon>Spermatophyta</taxon>
        <taxon>Magnoliopsida</taxon>
        <taxon>eudicotyledons</taxon>
        <taxon>Gunneridae</taxon>
        <taxon>Pentapetalae</taxon>
        <taxon>asterids</taxon>
        <taxon>lamiids</taxon>
        <taxon>Lamiales</taxon>
        <taxon>Lamiaceae</taxon>
        <taxon>Nepetoideae</taxon>
        <taxon>Elsholtzieae</taxon>
        <taxon>Perilla</taxon>
    </lineage>
</organism>
<evidence type="ECO:0000259" key="3">
    <source>
        <dbReference type="Pfam" id="PF24994"/>
    </source>
</evidence>
<dbReference type="InterPro" id="IPR006943">
    <property type="entry name" value="DUF641_pln"/>
</dbReference>
<dbReference type="AlphaFoldDB" id="A0AAD4NYU8"/>
<reference evidence="4 5" key="1">
    <citation type="journal article" date="2021" name="Nat. Commun.">
        <title>Incipient diploidization of the medicinal plant Perilla within 10,000 years.</title>
        <authorList>
            <person name="Zhang Y."/>
            <person name="Shen Q."/>
            <person name="Leng L."/>
            <person name="Zhang D."/>
            <person name="Chen S."/>
            <person name="Shi Y."/>
            <person name="Ning Z."/>
            <person name="Chen S."/>
        </authorList>
    </citation>
    <scope>NUCLEOTIDE SEQUENCE [LARGE SCALE GENOMIC DNA]</scope>
    <source>
        <strain evidence="5">cv. PC099</strain>
    </source>
</reference>
<protein>
    <recommendedName>
        <fullName evidence="6">DUF641 domain-containing protein</fullName>
    </recommendedName>
</protein>
<dbReference type="Proteomes" id="UP001190926">
    <property type="component" value="Unassembled WGS sequence"/>
</dbReference>
<feature type="coiled-coil region" evidence="1">
    <location>
        <begin position="145"/>
        <end position="193"/>
    </location>
</feature>
<proteinExistence type="predicted"/>
<dbReference type="InterPro" id="IPR040225">
    <property type="entry name" value="GIL1-like"/>
</dbReference>
<evidence type="ECO:0000259" key="2">
    <source>
        <dbReference type="Pfam" id="PF04859"/>
    </source>
</evidence>
<dbReference type="InterPro" id="IPR056813">
    <property type="entry name" value="GIL1_IRKI_C"/>
</dbReference>
<keyword evidence="5" id="KW-1185">Reference proteome</keyword>
<dbReference type="GO" id="GO:0009959">
    <property type="term" value="P:negative gravitropism"/>
    <property type="evidence" value="ECO:0007669"/>
    <property type="project" value="InterPro"/>
</dbReference>
<feature type="domain" description="GIL1/IRKI C-terminal" evidence="3">
    <location>
        <begin position="396"/>
        <end position="447"/>
    </location>
</feature>
<dbReference type="EMBL" id="SDAM02005628">
    <property type="protein sequence ID" value="KAH6819895.1"/>
    <property type="molecule type" value="Genomic_DNA"/>
</dbReference>